<evidence type="ECO:0000256" key="1">
    <source>
        <dbReference type="ARBA" id="ARBA00022723"/>
    </source>
</evidence>
<dbReference type="GO" id="GO:0008270">
    <property type="term" value="F:zinc ion binding"/>
    <property type="evidence" value="ECO:0007669"/>
    <property type="project" value="UniProtKB-KW"/>
</dbReference>
<evidence type="ECO:0000313" key="8">
    <source>
        <dbReference type="Proteomes" id="UP000275846"/>
    </source>
</evidence>
<protein>
    <submittedName>
        <fullName evidence="9">FYVE-type domain-containing protein</fullName>
    </submittedName>
</protein>
<dbReference type="Pfam" id="PF01363">
    <property type="entry name" value="FYVE"/>
    <property type="match status" value="1"/>
</dbReference>
<dbReference type="AlphaFoldDB" id="A0A183T9B7"/>
<dbReference type="PROSITE" id="PS50178">
    <property type="entry name" value="ZF_FYVE"/>
    <property type="match status" value="1"/>
</dbReference>
<dbReference type="InterPro" id="IPR017455">
    <property type="entry name" value="Znf_FYVE-rel"/>
</dbReference>
<reference evidence="7 8" key="2">
    <citation type="submission" date="2018-11" db="EMBL/GenBank/DDBJ databases">
        <authorList>
            <consortium name="Pathogen Informatics"/>
        </authorList>
    </citation>
    <scope>NUCLEOTIDE SEQUENCE [LARGE SCALE GENOMIC DNA]</scope>
    <source>
        <strain evidence="7 8">NST_G2</strain>
    </source>
</reference>
<dbReference type="InterPro" id="IPR000306">
    <property type="entry name" value="Znf_FYVE"/>
</dbReference>
<dbReference type="WBParaSite" id="SSLN_0001356601-mRNA-1">
    <property type="protein sequence ID" value="SSLN_0001356601-mRNA-1"/>
    <property type="gene ID" value="SSLN_0001356601"/>
</dbReference>
<feature type="region of interest" description="Disordered" evidence="5">
    <location>
        <begin position="1"/>
        <end position="30"/>
    </location>
</feature>
<organism evidence="9">
    <name type="scientific">Schistocephalus solidus</name>
    <name type="common">Tapeworm</name>
    <dbReference type="NCBI Taxonomy" id="70667"/>
    <lineage>
        <taxon>Eukaryota</taxon>
        <taxon>Metazoa</taxon>
        <taxon>Spiralia</taxon>
        <taxon>Lophotrochozoa</taxon>
        <taxon>Platyhelminthes</taxon>
        <taxon>Cestoda</taxon>
        <taxon>Eucestoda</taxon>
        <taxon>Diphyllobothriidea</taxon>
        <taxon>Diphyllobothriidae</taxon>
        <taxon>Schistocephalus</taxon>
    </lineage>
</organism>
<dbReference type="SMART" id="SM00064">
    <property type="entry name" value="FYVE"/>
    <property type="match status" value="1"/>
</dbReference>
<keyword evidence="3" id="KW-0862">Zinc</keyword>
<evidence type="ECO:0000313" key="7">
    <source>
        <dbReference type="EMBL" id="VDL99450.1"/>
    </source>
</evidence>
<evidence type="ECO:0000256" key="2">
    <source>
        <dbReference type="ARBA" id="ARBA00022771"/>
    </source>
</evidence>
<reference evidence="9" key="1">
    <citation type="submission" date="2016-06" db="UniProtKB">
        <authorList>
            <consortium name="WormBaseParasite"/>
        </authorList>
    </citation>
    <scope>IDENTIFICATION</scope>
</reference>
<dbReference type="InterPro" id="IPR052113">
    <property type="entry name" value="FYVE-type_Zinc_Finger"/>
</dbReference>
<dbReference type="InterPro" id="IPR013083">
    <property type="entry name" value="Znf_RING/FYVE/PHD"/>
</dbReference>
<sequence>MGKTPEALAAEQSTAPMTDTADWPVSLPPGEIGTREPTWVADDAYSNCMSCGAKFTVWRRRHHCRTCGRLLCSQCTPARLRLAFATTASAESGETAASETTTTEGGDSAAAAAAATTAPQLRSPAQPHGRPNPSLEQRLMKLISGQAGRLHRVCTDCFEVLSVRKSSGFYQPECLLLPVCSPTRCYDFATRALSGLLLLASNCSQWTNWLPALASVFFSPSYL</sequence>
<proteinExistence type="predicted"/>
<dbReference type="PANTHER" id="PTHR39490">
    <property type="entry name" value="ARRESTIN DOMAIN-CONTAINING PROTEIN D"/>
    <property type="match status" value="1"/>
</dbReference>
<dbReference type="SUPFAM" id="SSF57903">
    <property type="entry name" value="FYVE/PHD zinc finger"/>
    <property type="match status" value="1"/>
</dbReference>
<dbReference type="EMBL" id="UYSU01037770">
    <property type="protein sequence ID" value="VDL99450.1"/>
    <property type="molecule type" value="Genomic_DNA"/>
</dbReference>
<dbReference type="InterPro" id="IPR011011">
    <property type="entry name" value="Znf_FYVE_PHD"/>
</dbReference>
<gene>
    <name evidence="7" type="ORF">SSLN_LOCUS13065</name>
</gene>
<keyword evidence="1" id="KW-0479">Metal-binding</keyword>
<name>A0A183T9B7_SCHSO</name>
<feature type="region of interest" description="Disordered" evidence="5">
    <location>
        <begin position="91"/>
        <end position="134"/>
    </location>
</feature>
<dbReference type="OrthoDB" id="70570at2759"/>
<keyword evidence="2 4" id="KW-0863">Zinc-finger</keyword>
<evidence type="ECO:0000256" key="4">
    <source>
        <dbReference type="PROSITE-ProRule" id="PRU00091"/>
    </source>
</evidence>
<feature type="domain" description="FYVE-type" evidence="6">
    <location>
        <begin position="42"/>
        <end position="162"/>
    </location>
</feature>
<evidence type="ECO:0000313" key="9">
    <source>
        <dbReference type="WBParaSite" id="SSLN_0001356601-mRNA-1"/>
    </source>
</evidence>
<dbReference type="Gene3D" id="3.30.40.10">
    <property type="entry name" value="Zinc/RING finger domain, C3HC4 (zinc finger)"/>
    <property type="match status" value="1"/>
</dbReference>
<accession>A0A183T9B7</accession>
<keyword evidence="8" id="KW-1185">Reference proteome</keyword>
<dbReference type="STRING" id="70667.A0A183T9B7"/>
<evidence type="ECO:0000256" key="5">
    <source>
        <dbReference type="SAM" id="MobiDB-lite"/>
    </source>
</evidence>
<dbReference type="PANTHER" id="PTHR39490:SF13">
    <property type="entry name" value="FYVE-TYPE DOMAIN-CONTAINING PROTEIN"/>
    <property type="match status" value="1"/>
</dbReference>
<evidence type="ECO:0000256" key="3">
    <source>
        <dbReference type="ARBA" id="ARBA00022833"/>
    </source>
</evidence>
<evidence type="ECO:0000259" key="6">
    <source>
        <dbReference type="PROSITE" id="PS50178"/>
    </source>
</evidence>
<feature type="compositionally biased region" description="Low complexity" evidence="5">
    <location>
        <begin position="91"/>
        <end position="118"/>
    </location>
</feature>
<dbReference type="Proteomes" id="UP000275846">
    <property type="component" value="Unassembled WGS sequence"/>
</dbReference>